<evidence type="ECO:0000313" key="1">
    <source>
        <dbReference type="EMBL" id="QYT00810.1"/>
    </source>
</evidence>
<dbReference type="EMBL" id="CP075867">
    <property type="protein sequence ID" value="QYT00810.1"/>
    <property type="molecule type" value="Genomic_DNA"/>
</dbReference>
<organism evidence="1 2">
    <name type="scientific">Trichoderma simmonsii</name>
    <dbReference type="NCBI Taxonomy" id="1491479"/>
    <lineage>
        <taxon>Eukaryota</taxon>
        <taxon>Fungi</taxon>
        <taxon>Dikarya</taxon>
        <taxon>Ascomycota</taxon>
        <taxon>Pezizomycotina</taxon>
        <taxon>Sordariomycetes</taxon>
        <taxon>Hypocreomycetidae</taxon>
        <taxon>Hypocreales</taxon>
        <taxon>Hypocreaceae</taxon>
        <taxon>Trichoderma</taxon>
    </lineage>
</organism>
<gene>
    <name evidence="1" type="ORF">H0G86_007876</name>
</gene>
<name>A0A8G0LHC1_9HYPO</name>
<proteinExistence type="predicted"/>
<protein>
    <submittedName>
        <fullName evidence="1">Uncharacterized protein</fullName>
    </submittedName>
</protein>
<accession>A0A8G0LHC1</accession>
<dbReference type="AlphaFoldDB" id="A0A8G0LHC1"/>
<sequence>MLLYGVPAQTPLVENADLIDEEAPPVVRFEKQLIGAAAAHLLQPETLLLQLQPVAGRQRIVVPYKQTDTRKRRRR</sequence>
<dbReference type="Proteomes" id="UP000826661">
    <property type="component" value="Chromosome IV"/>
</dbReference>
<keyword evidence="2" id="KW-1185">Reference proteome</keyword>
<reference evidence="1 2" key="1">
    <citation type="journal article" date="2021" name="BMC Genomics">
        <title>Telomere-to-telomere genome assembly of asparaginase-producing Trichoderma simmonsii.</title>
        <authorList>
            <person name="Chung D."/>
            <person name="Kwon Y.M."/>
            <person name="Yang Y."/>
        </authorList>
    </citation>
    <scope>NUCLEOTIDE SEQUENCE [LARGE SCALE GENOMIC DNA]</scope>
    <source>
        <strain evidence="1 2">GH-Sj1</strain>
    </source>
</reference>
<evidence type="ECO:0000313" key="2">
    <source>
        <dbReference type="Proteomes" id="UP000826661"/>
    </source>
</evidence>